<dbReference type="InterPro" id="IPR016773">
    <property type="entry name" value="Fe3_uptake_reg_CjrA_prd"/>
</dbReference>
<dbReference type="GeneID" id="92743841"/>
<dbReference type="Pfam" id="PF04187">
    <property type="entry name" value="Cofac_haem_bdg"/>
    <property type="match status" value="1"/>
</dbReference>
<protein>
    <submittedName>
        <fullName evidence="3">ChaN family lipoprotein</fullName>
    </submittedName>
</protein>
<feature type="chain" id="PRO_5041036666" evidence="1">
    <location>
        <begin position="22"/>
        <end position="280"/>
    </location>
</feature>
<accession>A0A0A7MHB9</accession>
<dbReference type="Proteomes" id="UP001142444">
    <property type="component" value="Unassembled WGS sequence"/>
</dbReference>
<keyword evidence="3" id="KW-0449">Lipoprotein</keyword>
<dbReference type="PIRSF" id="PIRSF020419">
    <property type="entry name" value="Fe_uptake_reg_CjrA_prd"/>
    <property type="match status" value="1"/>
</dbReference>
<dbReference type="KEGG" id="aeu:ACEE_09980"/>
<keyword evidence="4" id="KW-1185">Reference proteome</keyword>
<keyword evidence="1" id="KW-0732">Signal</keyword>
<gene>
    <name evidence="3" type="ORF">OQ257_11040</name>
</gene>
<evidence type="ECO:0000256" key="1">
    <source>
        <dbReference type="SAM" id="SignalP"/>
    </source>
</evidence>
<dbReference type="EMBL" id="JAPHVQ010000014">
    <property type="protein sequence ID" value="MDE8035690.1"/>
    <property type="molecule type" value="Genomic_DNA"/>
</dbReference>
<evidence type="ECO:0000313" key="3">
    <source>
        <dbReference type="EMBL" id="MDE8035690.1"/>
    </source>
</evidence>
<comment type="caution">
    <text evidence="3">The sequence shown here is derived from an EMBL/GenBank/DDBJ whole genome shotgun (WGS) entry which is preliminary data.</text>
</comment>
<dbReference type="PROSITE" id="PS51257">
    <property type="entry name" value="PROKAR_LIPOPROTEIN"/>
    <property type="match status" value="1"/>
</dbReference>
<reference evidence="3" key="1">
    <citation type="submission" date="2022-11" db="EMBL/GenBank/DDBJ databases">
        <authorList>
            <person name="Kamali M."/>
            <person name="Peak L."/>
            <person name="Go Y.Y."/>
            <person name="Balasuriya U.B.R."/>
            <person name="Carossino M."/>
        </authorList>
    </citation>
    <scope>NUCLEOTIDE SEQUENCE</scope>
    <source>
        <strain evidence="3">4524</strain>
    </source>
</reference>
<organism evidence="3 4">
    <name type="scientific">Actinobacillus equuli subsp. equuli</name>
    <dbReference type="NCBI Taxonomy" id="202947"/>
    <lineage>
        <taxon>Bacteria</taxon>
        <taxon>Pseudomonadati</taxon>
        <taxon>Pseudomonadota</taxon>
        <taxon>Gammaproteobacteria</taxon>
        <taxon>Pasteurellales</taxon>
        <taxon>Pasteurellaceae</taxon>
        <taxon>Actinobacillus</taxon>
    </lineage>
</organism>
<feature type="signal peptide" evidence="1">
    <location>
        <begin position="1"/>
        <end position="21"/>
    </location>
</feature>
<evidence type="ECO:0000259" key="2">
    <source>
        <dbReference type="Pfam" id="PF04187"/>
    </source>
</evidence>
<dbReference type="RefSeq" id="WP_039198424.1">
    <property type="nucleotide sequence ID" value="NZ_CBCRTM010000011.1"/>
</dbReference>
<sequence>MLKKFSLLLILSIFLFGCAHKPLSEQQLHSLGNIVDLKTQQPIRLSELLQKLPAYSYVLIGEEHNQPVHHQIETYLVQKLAQKRPLAAVILEMLSVDQQAKINQLQQQQTTLLAEEVPAQIGWKHWDWHQYQDLIISRLSSTIPLIAANLTETEVKTLYAGAQPLRGSISVTPQVRMQLAQLIQAHHSLPPNILEKAVTVQQFRDRRMAEMLVKNTQNSTAYALLVAGNNHVRKDLAVPLHLQDFDHKNKAKTISIMLKSQRSEAEAVTLQQADYVWFTE</sequence>
<dbReference type="InterPro" id="IPR007314">
    <property type="entry name" value="Cofac_haem-bd_dom"/>
</dbReference>
<name>A0A0A7MHB9_ACTEU</name>
<reference evidence="3" key="2">
    <citation type="journal article" date="2023" name="Pathogens">
        <title>Pathological Features and Genomic Characterization of an Actinobacillus equuli subsp. equuli Bearing Unique Virulence-Associated Genes from an Adult Horse with Pleuropneumonia.</title>
        <authorList>
            <person name="Kamali M."/>
            <person name="Carossino M."/>
            <person name="Del Piero F."/>
            <person name="Peak L."/>
            <person name="Mitchell M.S."/>
            <person name="Willette J."/>
            <person name="Baker R."/>
            <person name="Li F."/>
            <person name="Kenez A."/>
            <person name="Balasuriya U.B.R."/>
            <person name="Go Y.Y."/>
        </authorList>
    </citation>
    <scope>NUCLEOTIDE SEQUENCE</scope>
    <source>
        <strain evidence="3">4524</strain>
    </source>
</reference>
<dbReference type="SUPFAM" id="SSF159501">
    <property type="entry name" value="EreA/ChaN-like"/>
    <property type="match status" value="1"/>
</dbReference>
<feature type="domain" description="Haem-binding uptake Tiki superfamily ChaN" evidence="2">
    <location>
        <begin position="48"/>
        <end position="242"/>
    </location>
</feature>
<proteinExistence type="predicted"/>
<dbReference type="CDD" id="cd14727">
    <property type="entry name" value="ChanN-like"/>
    <property type="match status" value="1"/>
</dbReference>
<dbReference type="Gene3D" id="3.40.50.11550">
    <property type="match status" value="1"/>
</dbReference>
<dbReference type="AlphaFoldDB" id="A0A0A7MHB9"/>
<evidence type="ECO:0000313" key="4">
    <source>
        <dbReference type="Proteomes" id="UP001142444"/>
    </source>
</evidence>
<dbReference type="Gene3D" id="1.10.8.760">
    <property type="entry name" value="Haem-binding uptake, Tiki superfamily, ChaN, domain 2"/>
    <property type="match status" value="1"/>
</dbReference>